<comment type="caution">
    <text evidence="1">The sequence shown here is derived from an EMBL/GenBank/DDBJ whole genome shotgun (WGS) entry which is preliminary data.</text>
</comment>
<sequence>MYLMYVDESGDPGVSQHSSPHYILSGLIISQTDWDKYLQRLKVFRKAIKATYNLNQRTEIHTSELIRINKIEEYKRINKTDRINIIKDYCTQIPLMFDESRCINICIKKAEHVGQDIFNLAWARLLQRYDTFLKKDTTDKGIIIADDTNSLKLMNIQRKMRVFNIIPSHFTGTYNAPIDSILEDTFSRASHHSYFLQSVDVIAYCLYKKEYPKGSQKKYGLHLQFDKIEPILLKKASRSDNLGIVRS</sequence>
<name>A0ABS8U6V5_9SPHI</name>
<proteinExistence type="predicted"/>
<dbReference type="EMBL" id="JAJPWV010000003">
    <property type="protein sequence ID" value="MCD8741278.1"/>
    <property type="molecule type" value="Genomic_DNA"/>
</dbReference>
<keyword evidence="2" id="KW-1185">Reference proteome</keyword>
<dbReference type="Pfam" id="PF12686">
    <property type="entry name" value="DUF3800"/>
    <property type="match status" value="1"/>
</dbReference>
<organism evidence="1 2">
    <name type="scientific">Mucilaginibacter roseus</name>
    <dbReference type="NCBI Taxonomy" id="1528868"/>
    <lineage>
        <taxon>Bacteria</taxon>
        <taxon>Pseudomonadati</taxon>
        <taxon>Bacteroidota</taxon>
        <taxon>Sphingobacteriia</taxon>
        <taxon>Sphingobacteriales</taxon>
        <taxon>Sphingobacteriaceae</taxon>
        <taxon>Mucilaginibacter</taxon>
    </lineage>
</organism>
<evidence type="ECO:0000313" key="2">
    <source>
        <dbReference type="Proteomes" id="UP001199919"/>
    </source>
</evidence>
<evidence type="ECO:0000313" key="1">
    <source>
        <dbReference type="EMBL" id="MCD8741278.1"/>
    </source>
</evidence>
<accession>A0ABS8U6V5</accession>
<dbReference type="InterPro" id="IPR024524">
    <property type="entry name" value="DUF3800"/>
</dbReference>
<protein>
    <submittedName>
        <fullName evidence="1">DUF3800 domain-containing protein</fullName>
    </submittedName>
</protein>
<gene>
    <name evidence="1" type="ORF">LT679_11750</name>
</gene>
<dbReference type="Proteomes" id="UP001199919">
    <property type="component" value="Unassembled WGS sequence"/>
</dbReference>
<dbReference type="RefSeq" id="WP_232177784.1">
    <property type="nucleotide sequence ID" value="NZ_JAJPWV010000003.1"/>
</dbReference>
<reference evidence="1 2" key="1">
    <citation type="submission" date="2021-12" db="EMBL/GenBank/DDBJ databases">
        <title>Mucilaginibacter roseus genome.</title>
        <authorList>
            <person name="Ferreira J.R."/>
            <person name="Newman J.D."/>
        </authorList>
    </citation>
    <scope>NUCLEOTIDE SEQUENCE [LARGE SCALE GENOMIC DNA]</scope>
    <source>
        <strain evidence="1 2">LMG 28454</strain>
    </source>
</reference>